<accession>A0A5B7I388</accession>
<proteinExistence type="predicted"/>
<gene>
    <name evidence="1" type="ORF">E2C01_069774</name>
</gene>
<comment type="caution">
    <text evidence="1">The sequence shown here is derived from an EMBL/GenBank/DDBJ whole genome shotgun (WGS) entry which is preliminary data.</text>
</comment>
<dbReference type="Proteomes" id="UP000324222">
    <property type="component" value="Unassembled WGS sequence"/>
</dbReference>
<sequence>MEAYKGIRTHMRRINYDLVVLRNRLVELKKRANLLCSEALQHQLNFMLDSVDQRILGHNPLLDIGFGERYLDLMNKKSEVQQKVSLSGLSEVKVSVKRVVGLLDEPEPLSSPKRRKVENDTSEDIQIEKGVFKLYKTDGTIGDVAYATTFLVKNKLGDEGEKIEEMTDLSLGTQSTVVKRMLTPERLSSHETVYCFTADLYYYKVSIHFFVNSWLLCCISGTYENCFYCARDSQIWYWSEGQHIVINSYVSVIKLFSNIP</sequence>
<dbReference type="OrthoDB" id="6351256at2759"/>
<evidence type="ECO:0000313" key="1">
    <source>
        <dbReference type="EMBL" id="MPC75388.1"/>
    </source>
</evidence>
<evidence type="ECO:0000313" key="2">
    <source>
        <dbReference type="Proteomes" id="UP000324222"/>
    </source>
</evidence>
<keyword evidence="2" id="KW-1185">Reference proteome</keyword>
<dbReference type="AlphaFoldDB" id="A0A5B7I388"/>
<reference evidence="1 2" key="1">
    <citation type="submission" date="2019-05" db="EMBL/GenBank/DDBJ databases">
        <title>Another draft genome of Portunus trituberculatus and its Hox gene families provides insights of decapod evolution.</title>
        <authorList>
            <person name="Jeong J.-H."/>
            <person name="Song I."/>
            <person name="Kim S."/>
            <person name="Choi T."/>
            <person name="Kim D."/>
            <person name="Ryu S."/>
            <person name="Kim W."/>
        </authorList>
    </citation>
    <scope>NUCLEOTIDE SEQUENCE [LARGE SCALE GENOMIC DNA]</scope>
    <source>
        <tissue evidence="1">Muscle</tissue>
    </source>
</reference>
<name>A0A5B7I388_PORTR</name>
<dbReference type="EMBL" id="VSRR010041018">
    <property type="protein sequence ID" value="MPC75388.1"/>
    <property type="molecule type" value="Genomic_DNA"/>
</dbReference>
<protein>
    <submittedName>
        <fullName evidence="1">Uncharacterized protein</fullName>
    </submittedName>
</protein>
<organism evidence="1 2">
    <name type="scientific">Portunus trituberculatus</name>
    <name type="common">Swimming crab</name>
    <name type="synonym">Neptunus trituberculatus</name>
    <dbReference type="NCBI Taxonomy" id="210409"/>
    <lineage>
        <taxon>Eukaryota</taxon>
        <taxon>Metazoa</taxon>
        <taxon>Ecdysozoa</taxon>
        <taxon>Arthropoda</taxon>
        <taxon>Crustacea</taxon>
        <taxon>Multicrustacea</taxon>
        <taxon>Malacostraca</taxon>
        <taxon>Eumalacostraca</taxon>
        <taxon>Eucarida</taxon>
        <taxon>Decapoda</taxon>
        <taxon>Pleocyemata</taxon>
        <taxon>Brachyura</taxon>
        <taxon>Eubrachyura</taxon>
        <taxon>Portunoidea</taxon>
        <taxon>Portunidae</taxon>
        <taxon>Portuninae</taxon>
        <taxon>Portunus</taxon>
    </lineage>
</organism>